<evidence type="ECO:0000256" key="6">
    <source>
        <dbReference type="ARBA" id="ARBA00022840"/>
    </source>
</evidence>
<dbReference type="Pfam" id="PF00204">
    <property type="entry name" value="DNA_gyraseB"/>
    <property type="match status" value="1"/>
</dbReference>
<dbReference type="CDD" id="cd00822">
    <property type="entry name" value="TopoII_Trans_DNA_gyrase"/>
    <property type="match status" value="1"/>
</dbReference>
<keyword evidence="10 11" id="KW-0413">Isomerase</keyword>
<dbReference type="NCBIfam" id="TIGR01059">
    <property type="entry name" value="gyrB"/>
    <property type="match status" value="1"/>
</dbReference>
<evidence type="ECO:0000256" key="5">
    <source>
        <dbReference type="ARBA" id="ARBA00022741"/>
    </source>
</evidence>
<evidence type="ECO:0000256" key="10">
    <source>
        <dbReference type="ARBA" id="ARBA00023235"/>
    </source>
</evidence>
<dbReference type="Gene3D" id="3.40.50.670">
    <property type="match status" value="2"/>
</dbReference>
<reference evidence="13 14" key="1">
    <citation type="journal article" date="2016" name="Nat. Commun.">
        <title>Thousands of microbial genomes shed light on interconnected biogeochemical processes in an aquifer system.</title>
        <authorList>
            <person name="Anantharaman K."/>
            <person name="Brown C.T."/>
            <person name="Hug L.A."/>
            <person name="Sharon I."/>
            <person name="Castelle C.J."/>
            <person name="Probst A.J."/>
            <person name="Thomas B.C."/>
            <person name="Singh A."/>
            <person name="Wilkins M.J."/>
            <person name="Karaoz U."/>
            <person name="Brodie E.L."/>
            <person name="Williams K.H."/>
            <person name="Hubbard S.S."/>
            <person name="Banfield J.F."/>
        </authorList>
    </citation>
    <scope>NUCLEOTIDE SEQUENCE [LARGE SCALE GENOMIC DNA]</scope>
</reference>
<dbReference type="SUPFAM" id="SSF54211">
    <property type="entry name" value="Ribosomal protein S5 domain 2-like"/>
    <property type="match status" value="1"/>
</dbReference>
<dbReference type="CDD" id="cd03366">
    <property type="entry name" value="TOPRIM_TopoIIA_GyrB"/>
    <property type="match status" value="1"/>
</dbReference>
<dbReference type="GO" id="GO:0046872">
    <property type="term" value="F:metal ion binding"/>
    <property type="evidence" value="ECO:0007669"/>
    <property type="project" value="UniProtKB-KW"/>
</dbReference>
<comment type="miscellaneous">
    <text evidence="11">Few gyrases are as efficient as E.coli at forming negative supercoils. Not all organisms have 2 type II topoisomerases; in organisms with a single type II topoisomerase this enzyme also has to decatenate newly replicated chromosomes.</text>
</comment>
<keyword evidence="5 11" id="KW-0547">Nucleotide-binding</keyword>
<keyword evidence="7 11" id="KW-0460">Magnesium</keyword>
<dbReference type="PROSITE" id="PS50880">
    <property type="entry name" value="TOPRIM"/>
    <property type="match status" value="1"/>
</dbReference>
<dbReference type="InterPro" id="IPR002288">
    <property type="entry name" value="DNA_gyrase_B_C"/>
</dbReference>
<dbReference type="InterPro" id="IPR003594">
    <property type="entry name" value="HATPase_dom"/>
</dbReference>
<dbReference type="SUPFAM" id="SSF55874">
    <property type="entry name" value="ATPase domain of HSP90 chaperone/DNA topoisomerase II/histidine kinase"/>
    <property type="match status" value="1"/>
</dbReference>
<keyword evidence="6 11" id="KW-0067">ATP-binding</keyword>
<evidence type="ECO:0000256" key="4">
    <source>
        <dbReference type="ARBA" id="ARBA00022723"/>
    </source>
</evidence>
<evidence type="ECO:0000259" key="12">
    <source>
        <dbReference type="PROSITE" id="PS50880"/>
    </source>
</evidence>
<dbReference type="GO" id="GO:0006261">
    <property type="term" value="P:DNA-templated DNA replication"/>
    <property type="evidence" value="ECO:0007669"/>
    <property type="project" value="UniProtKB-UniRule"/>
</dbReference>
<dbReference type="InterPro" id="IPR001241">
    <property type="entry name" value="Topo_IIA"/>
</dbReference>
<dbReference type="InterPro" id="IPR006171">
    <property type="entry name" value="TOPRIM_dom"/>
</dbReference>
<feature type="binding site" evidence="11">
    <location>
        <position position="502"/>
    </location>
    <ligand>
        <name>Mg(2+)</name>
        <dbReference type="ChEBI" id="CHEBI:18420"/>
        <label>2</label>
    </ligand>
</feature>
<dbReference type="SMART" id="SM00433">
    <property type="entry name" value="TOP2c"/>
    <property type="match status" value="1"/>
</dbReference>
<dbReference type="InterPro" id="IPR020568">
    <property type="entry name" value="Ribosomal_Su5_D2-typ_SF"/>
</dbReference>
<keyword evidence="4 11" id="KW-0479">Metal-binding</keyword>
<dbReference type="InterPro" id="IPR013759">
    <property type="entry name" value="Topo_IIA_B_C"/>
</dbReference>
<dbReference type="NCBIfam" id="NF004189">
    <property type="entry name" value="PRK05644.1"/>
    <property type="match status" value="1"/>
</dbReference>
<comment type="similarity">
    <text evidence="2 11">Belongs to the type II topoisomerase GyrB family.</text>
</comment>
<dbReference type="PROSITE" id="PS00177">
    <property type="entry name" value="TOPOISOMERASE_II"/>
    <property type="match status" value="1"/>
</dbReference>
<proteinExistence type="inferred from homology"/>
<dbReference type="Gene3D" id="3.30.230.10">
    <property type="match status" value="1"/>
</dbReference>
<feature type="binding site" evidence="11">
    <location>
        <position position="428"/>
    </location>
    <ligand>
        <name>Mg(2+)</name>
        <dbReference type="ChEBI" id="CHEBI:18420"/>
        <label>1</label>
        <note>catalytic</note>
    </ligand>
</feature>
<dbReference type="Pfam" id="PF02518">
    <property type="entry name" value="HATPase_c"/>
    <property type="match status" value="1"/>
</dbReference>
<name>A0A1F5V4Q1_9BACT</name>
<accession>A0A1F5V4Q1</accession>
<evidence type="ECO:0000256" key="8">
    <source>
        <dbReference type="ARBA" id="ARBA00023029"/>
    </source>
</evidence>
<dbReference type="FunFam" id="3.30.565.10:FF:000002">
    <property type="entry name" value="DNA gyrase subunit B"/>
    <property type="match status" value="1"/>
</dbReference>
<dbReference type="Pfam" id="PF01751">
    <property type="entry name" value="Toprim"/>
    <property type="match status" value="1"/>
</dbReference>
<dbReference type="InterPro" id="IPR049353">
    <property type="entry name" value="GyrB_hook"/>
</dbReference>
<comment type="subunit">
    <text evidence="11">Heterotetramer, composed of two GyrA and two GyrB chains. In the heterotetramer, GyrA contains the active site tyrosine that forms a transient covalent intermediate with DNA, while GyrB binds cofactors and catalyzes ATP hydrolysis.</text>
</comment>
<evidence type="ECO:0000256" key="9">
    <source>
        <dbReference type="ARBA" id="ARBA00023125"/>
    </source>
</evidence>
<dbReference type="SUPFAM" id="SSF56719">
    <property type="entry name" value="Type II DNA topoisomerase"/>
    <property type="match status" value="1"/>
</dbReference>
<dbReference type="PANTHER" id="PTHR45866">
    <property type="entry name" value="DNA GYRASE/TOPOISOMERASE SUBUNIT B"/>
    <property type="match status" value="1"/>
</dbReference>
<dbReference type="GO" id="GO:0006265">
    <property type="term" value="P:DNA topological change"/>
    <property type="evidence" value="ECO:0007669"/>
    <property type="project" value="UniProtKB-UniRule"/>
</dbReference>
<feature type="site" description="Interaction with DNA" evidence="11">
    <location>
        <position position="456"/>
    </location>
</feature>
<dbReference type="CDD" id="cd16928">
    <property type="entry name" value="HATPase_GyrB-like"/>
    <property type="match status" value="1"/>
</dbReference>
<feature type="binding site" evidence="11">
    <location>
        <position position="502"/>
    </location>
    <ligand>
        <name>Mg(2+)</name>
        <dbReference type="ChEBI" id="CHEBI:18420"/>
        <label>1</label>
        <note>catalytic</note>
    </ligand>
</feature>
<dbReference type="AlphaFoldDB" id="A0A1F5V4Q1"/>
<dbReference type="PANTHER" id="PTHR45866:SF1">
    <property type="entry name" value="DNA GYRASE SUBUNIT B, MITOCHONDRIAL"/>
    <property type="match status" value="1"/>
</dbReference>
<dbReference type="FunFam" id="3.30.230.10:FF:000005">
    <property type="entry name" value="DNA gyrase subunit B"/>
    <property type="match status" value="1"/>
</dbReference>
<dbReference type="Pfam" id="PF00986">
    <property type="entry name" value="DNA_gyraseB_C"/>
    <property type="match status" value="1"/>
</dbReference>
<dbReference type="GO" id="GO:0005694">
    <property type="term" value="C:chromosome"/>
    <property type="evidence" value="ECO:0007669"/>
    <property type="project" value="InterPro"/>
</dbReference>
<dbReference type="STRING" id="1817863.A2Y62_14895"/>
<dbReference type="PRINTS" id="PR01159">
    <property type="entry name" value="DNAGYRASEB"/>
</dbReference>
<evidence type="ECO:0000313" key="14">
    <source>
        <dbReference type="Proteomes" id="UP000178943"/>
    </source>
</evidence>
<dbReference type="EC" id="5.6.2.2" evidence="11"/>
<dbReference type="InterPro" id="IPR013506">
    <property type="entry name" value="Topo_IIA_bsu_dom2"/>
</dbReference>
<evidence type="ECO:0000256" key="3">
    <source>
        <dbReference type="ARBA" id="ARBA00022490"/>
    </source>
</evidence>
<dbReference type="PRINTS" id="PR00418">
    <property type="entry name" value="TPI2FAMILY"/>
</dbReference>
<gene>
    <name evidence="11" type="primary">gyrB</name>
    <name evidence="13" type="ORF">A2Y62_14895</name>
</gene>
<dbReference type="EMBL" id="MFGW01000250">
    <property type="protein sequence ID" value="OGF58404.1"/>
    <property type="molecule type" value="Genomic_DNA"/>
</dbReference>
<dbReference type="Gene3D" id="3.30.565.10">
    <property type="entry name" value="Histidine kinase-like ATPase, C-terminal domain"/>
    <property type="match status" value="1"/>
</dbReference>
<evidence type="ECO:0000256" key="7">
    <source>
        <dbReference type="ARBA" id="ARBA00022842"/>
    </source>
</evidence>
<dbReference type="GO" id="GO:0005524">
    <property type="term" value="F:ATP binding"/>
    <property type="evidence" value="ECO:0007669"/>
    <property type="project" value="UniProtKB-UniRule"/>
</dbReference>
<dbReference type="InterPro" id="IPR018522">
    <property type="entry name" value="TopoIIA_CS"/>
</dbReference>
<evidence type="ECO:0000256" key="11">
    <source>
        <dbReference type="HAMAP-Rule" id="MF_01898"/>
    </source>
</evidence>
<dbReference type="InterPro" id="IPR013760">
    <property type="entry name" value="Topo_IIA-like_dom_sf"/>
</dbReference>
<dbReference type="SMART" id="SM00387">
    <property type="entry name" value="HATPase_c"/>
    <property type="match status" value="1"/>
</dbReference>
<dbReference type="NCBIfam" id="NF011501">
    <property type="entry name" value="PRK14939.1"/>
    <property type="match status" value="1"/>
</dbReference>
<dbReference type="HAMAP" id="MF_01898">
    <property type="entry name" value="GyrB"/>
    <property type="match status" value="1"/>
</dbReference>
<comment type="caution">
    <text evidence="13">The sequence shown here is derived from an EMBL/GenBank/DDBJ whole genome shotgun (WGS) entry which is preliminary data.</text>
</comment>
<dbReference type="GO" id="GO:0003677">
    <property type="term" value="F:DNA binding"/>
    <property type="evidence" value="ECO:0007669"/>
    <property type="project" value="UniProtKB-KW"/>
</dbReference>
<keyword evidence="9" id="KW-0238">DNA-binding</keyword>
<feature type="binding site" evidence="11">
    <location>
        <position position="504"/>
    </location>
    <ligand>
        <name>Mg(2+)</name>
        <dbReference type="ChEBI" id="CHEBI:18420"/>
        <label>2</label>
    </ligand>
</feature>
<comment type="catalytic activity">
    <reaction evidence="1 11">
        <text>ATP-dependent breakage, passage and rejoining of double-stranded DNA.</text>
        <dbReference type="EC" id="5.6.2.2"/>
    </reaction>
</comment>
<comment type="function">
    <text evidence="11">A type II topoisomerase that negatively supercoils closed circular double-stranded (ds) DNA in an ATP-dependent manner to modulate DNA topology and maintain chromosomes in an underwound state. Negative supercoiling favors strand separation, and DNA replication, transcription, recombination and repair, all of which involve strand separation. Also able to catalyze the interconversion of other topological isomers of dsDNA rings, including catenanes and knotted rings. Type II topoisomerases break and join 2 DNA strands simultaneously in an ATP-dependent manner.</text>
</comment>
<dbReference type="InterPro" id="IPR000565">
    <property type="entry name" value="Topo_IIA_B"/>
</dbReference>
<dbReference type="InterPro" id="IPR011557">
    <property type="entry name" value="GyrB"/>
</dbReference>
<comment type="cofactor">
    <cofactor evidence="11">
        <name>Mg(2+)</name>
        <dbReference type="ChEBI" id="CHEBI:18420"/>
    </cofactor>
    <cofactor evidence="11">
        <name>Mn(2+)</name>
        <dbReference type="ChEBI" id="CHEBI:29035"/>
    </cofactor>
    <cofactor evidence="11">
        <name>Ca(2+)</name>
        <dbReference type="ChEBI" id="CHEBI:29108"/>
    </cofactor>
    <text evidence="11">Binds two Mg(2+) per subunit. The magnesium ions form salt bridges with both the protein and the DNA. Can also accept other divalent metal cations, such as Mn(2+) or Ca(2+).</text>
</comment>
<evidence type="ECO:0000313" key="13">
    <source>
        <dbReference type="EMBL" id="OGF58404.1"/>
    </source>
</evidence>
<dbReference type="Pfam" id="PF21249">
    <property type="entry name" value="GyrB_hook"/>
    <property type="match status" value="1"/>
</dbReference>
<comment type="subcellular location">
    <subcellularLocation>
        <location evidence="11">Cytoplasm</location>
    </subcellularLocation>
</comment>
<feature type="site" description="Interaction with DNA" evidence="11">
    <location>
        <position position="453"/>
    </location>
</feature>
<feature type="domain" description="Toprim" evidence="12">
    <location>
        <begin position="422"/>
        <end position="537"/>
    </location>
</feature>
<dbReference type="GO" id="GO:0005737">
    <property type="term" value="C:cytoplasm"/>
    <property type="evidence" value="ECO:0007669"/>
    <property type="project" value="UniProtKB-SubCell"/>
</dbReference>
<dbReference type="GO" id="GO:0003918">
    <property type="term" value="F:DNA topoisomerase type II (double strand cut, ATP-hydrolyzing) activity"/>
    <property type="evidence" value="ECO:0007669"/>
    <property type="project" value="UniProtKB-UniRule"/>
</dbReference>
<dbReference type="Proteomes" id="UP000178943">
    <property type="component" value="Unassembled WGS sequence"/>
</dbReference>
<organism evidence="13 14">
    <name type="scientific">Candidatus Fischerbacteria bacterium RBG_13_37_8</name>
    <dbReference type="NCBI Taxonomy" id="1817863"/>
    <lineage>
        <taxon>Bacteria</taxon>
        <taxon>Candidatus Fischeribacteriota</taxon>
    </lineage>
</organism>
<dbReference type="InterPro" id="IPR014721">
    <property type="entry name" value="Ribsml_uS5_D2-typ_fold_subgr"/>
</dbReference>
<dbReference type="InterPro" id="IPR034160">
    <property type="entry name" value="TOPRIM_GyrB"/>
</dbReference>
<dbReference type="InterPro" id="IPR036890">
    <property type="entry name" value="HATPase_C_sf"/>
</dbReference>
<evidence type="ECO:0000256" key="1">
    <source>
        <dbReference type="ARBA" id="ARBA00000185"/>
    </source>
</evidence>
<evidence type="ECO:0000256" key="2">
    <source>
        <dbReference type="ARBA" id="ARBA00010708"/>
    </source>
</evidence>
<keyword evidence="3 11" id="KW-0963">Cytoplasm</keyword>
<dbReference type="FunFam" id="3.40.50.670:FF:000001">
    <property type="entry name" value="DNA topoisomerase 2"/>
    <property type="match status" value="1"/>
</dbReference>
<keyword evidence="8 11" id="KW-0799">Topoisomerase</keyword>
<sequence>MHLAEEGYTAEDIKVLHDLEAVRRRPAMYIGTTDISGLHHLVYEVVDNSIDEAQAGYCTEIEVVLHIDNSVTVIDNGRGIPVDLHQEMKKSAAEVVLTMLHAGGKFGNGVYKVSGGLHGVGVSVVNALSKRLDLEVWRDGKVYVQSFSKGAAITELKEVGQTEKRGTKIRFHPDPEIFPRIDFSHEQLVQRFRELAFLNPQVSFVFINEREDKEHEFHFQGGIVEFVQFLNRGKEALYDPPIFVQGERNGVIVELAIQYNSTYSDILLSFANCINTKEGGTHVSGFKSALTRTINNYITQHNLAKNIKDPVSGDDVREGLAAIISVKIPNDQHPQFEGQTKTKLGNSEVKGIVESLVNEQLSLYFEENPSISRIISEKAIDALRAREAARKAKELTRRKGLLNGYTLPGKLADCQEKDPTQTELFIVEGDSAGGPAKQGRDRRFQAVLPLRGKVLNVEKARDDKVLGNHEMKMIITALGAGIGEDEFDITRLRYHKVIIMCDADVDGSHIRTLLLTFFYRKMQQIVENGHLYIAQPPLFRAKKGRKETYIKDEKELNQFVMRNAAEDIVIILNDGKKIKGEELLEKLLAISEFDVNLSKLEGKRYPEYIINKLLMANASGKDYFVSAEPLEKLRDELQISFPFVQLSQVQHDEEYGLYQLEFSDPIRGIHNQKISIRLILHSEYQQLLKLYRKVTFLFNGKVGVKTKEKEETVYSWKEALRIFQQEGRKGLTITRFKGLGEMNADQLWDTTMNPETRVTLQIKIEDAIEADSIFSTLMGEQVEPRREFIIEHALEVKNLDI</sequence>
<protein>
    <recommendedName>
        <fullName evidence="11">DNA gyrase subunit B</fullName>
        <ecNumber evidence="11">5.6.2.2</ecNumber>
    </recommendedName>
</protein>